<dbReference type="EMBL" id="BPLQ01004694">
    <property type="protein sequence ID" value="GIY09946.1"/>
    <property type="molecule type" value="Genomic_DNA"/>
</dbReference>
<comment type="caution">
    <text evidence="1">The sequence shown here is derived from an EMBL/GenBank/DDBJ whole genome shotgun (WGS) entry which is preliminary data.</text>
</comment>
<proteinExistence type="predicted"/>
<reference evidence="1 2" key="1">
    <citation type="submission" date="2021-06" db="EMBL/GenBank/DDBJ databases">
        <title>Caerostris darwini draft genome.</title>
        <authorList>
            <person name="Kono N."/>
            <person name="Arakawa K."/>
        </authorList>
    </citation>
    <scope>NUCLEOTIDE SEQUENCE [LARGE SCALE GENOMIC DNA]</scope>
</reference>
<keyword evidence="2" id="KW-1185">Reference proteome</keyword>
<protein>
    <submittedName>
        <fullName evidence="1">Uncharacterized protein</fullName>
    </submittedName>
</protein>
<evidence type="ECO:0000313" key="1">
    <source>
        <dbReference type="EMBL" id="GIY09946.1"/>
    </source>
</evidence>
<evidence type="ECO:0000313" key="2">
    <source>
        <dbReference type="Proteomes" id="UP001054837"/>
    </source>
</evidence>
<sequence length="104" mass="11411">MKFLTITLTKIINGDEIFIPAMLVSTVTVTLQARSSLHIAHAVLVQTETNVGNEASQRKPKSPAVLQTFCDADALPVQDVCWGGLPLKQFMDPSENEQIFITIN</sequence>
<accession>A0AAV4QLZ8</accession>
<dbReference type="AlphaFoldDB" id="A0AAV4QLZ8"/>
<name>A0AAV4QLZ8_9ARAC</name>
<organism evidence="1 2">
    <name type="scientific">Caerostris darwini</name>
    <dbReference type="NCBI Taxonomy" id="1538125"/>
    <lineage>
        <taxon>Eukaryota</taxon>
        <taxon>Metazoa</taxon>
        <taxon>Ecdysozoa</taxon>
        <taxon>Arthropoda</taxon>
        <taxon>Chelicerata</taxon>
        <taxon>Arachnida</taxon>
        <taxon>Araneae</taxon>
        <taxon>Araneomorphae</taxon>
        <taxon>Entelegynae</taxon>
        <taxon>Araneoidea</taxon>
        <taxon>Araneidae</taxon>
        <taxon>Caerostris</taxon>
    </lineage>
</organism>
<gene>
    <name evidence="1" type="ORF">CDAR_433611</name>
</gene>
<dbReference type="Proteomes" id="UP001054837">
    <property type="component" value="Unassembled WGS sequence"/>
</dbReference>